<dbReference type="GO" id="GO:0015078">
    <property type="term" value="F:proton transmembrane transporter activity"/>
    <property type="evidence" value="ECO:0007669"/>
    <property type="project" value="InterPro"/>
</dbReference>
<dbReference type="AlphaFoldDB" id="A0A0F7SMS7"/>
<reference evidence="1" key="1">
    <citation type="submission" date="2014-08" db="EMBL/GenBank/DDBJ databases">
        <authorList>
            <person name="Sharma Rahul"/>
            <person name="Thines Marco"/>
        </authorList>
    </citation>
    <scope>NUCLEOTIDE SEQUENCE</scope>
</reference>
<sequence length="76" mass="8612">MSSHPKAFFPDLFGKRAFPTPIWKPYKFLFVGLAMAGWGIYQVQEIAVSRPEALNDPENPYRRRILAAQAAAEGHH</sequence>
<dbReference type="InterPro" id="IPR006995">
    <property type="entry name" value="ATP_synth_F0_jsu"/>
</dbReference>
<evidence type="ECO:0000313" key="1">
    <source>
        <dbReference type="EMBL" id="CED83372.1"/>
    </source>
</evidence>
<dbReference type="Pfam" id="PF04911">
    <property type="entry name" value="ATP-synt_J"/>
    <property type="match status" value="1"/>
</dbReference>
<name>A0A0F7SMS7_PHARH</name>
<organism evidence="1">
    <name type="scientific">Phaffia rhodozyma</name>
    <name type="common">Yeast</name>
    <name type="synonym">Xanthophyllomyces dendrorhous</name>
    <dbReference type="NCBI Taxonomy" id="264483"/>
    <lineage>
        <taxon>Eukaryota</taxon>
        <taxon>Fungi</taxon>
        <taxon>Dikarya</taxon>
        <taxon>Basidiomycota</taxon>
        <taxon>Agaricomycotina</taxon>
        <taxon>Tremellomycetes</taxon>
        <taxon>Cystofilobasidiales</taxon>
        <taxon>Mrakiaceae</taxon>
        <taxon>Phaffia</taxon>
    </lineage>
</organism>
<proteinExistence type="predicted"/>
<protein>
    <submittedName>
        <fullName evidence="1">ATPase, F0 complex, subunit J</fullName>
    </submittedName>
</protein>
<dbReference type="GO" id="GO:0015986">
    <property type="term" value="P:proton motive force-driven ATP synthesis"/>
    <property type="evidence" value="ECO:0007669"/>
    <property type="project" value="InterPro"/>
</dbReference>
<dbReference type="GO" id="GO:0045259">
    <property type="term" value="C:proton-transporting ATP synthase complex"/>
    <property type="evidence" value="ECO:0007669"/>
    <property type="project" value="InterPro"/>
</dbReference>
<accession>A0A0F7SMS7</accession>
<dbReference type="EMBL" id="LN483142">
    <property type="protein sequence ID" value="CED83372.1"/>
    <property type="molecule type" value="Genomic_DNA"/>
</dbReference>